<evidence type="ECO:0000256" key="7">
    <source>
        <dbReference type="RuleBase" id="RU363032"/>
    </source>
</evidence>
<feature type="transmembrane region" description="Helical" evidence="7">
    <location>
        <begin position="375"/>
        <end position="400"/>
    </location>
</feature>
<dbReference type="SUPFAM" id="SSF161098">
    <property type="entry name" value="MetI-like"/>
    <property type="match status" value="2"/>
</dbReference>
<evidence type="ECO:0000256" key="6">
    <source>
        <dbReference type="ARBA" id="ARBA00023136"/>
    </source>
</evidence>
<accession>A0ABS5I6U4</accession>
<evidence type="ECO:0000259" key="8">
    <source>
        <dbReference type="PROSITE" id="PS50928"/>
    </source>
</evidence>
<dbReference type="InterPro" id="IPR000515">
    <property type="entry name" value="MetI-like"/>
</dbReference>
<dbReference type="InterPro" id="IPR035906">
    <property type="entry name" value="MetI-like_sf"/>
</dbReference>
<feature type="transmembrane region" description="Helical" evidence="7">
    <location>
        <begin position="478"/>
        <end position="495"/>
    </location>
</feature>
<gene>
    <name evidence="9" type="ORF">KEC16_00245</name>
</gene>
<evidence type="ECO:0000256" key="4">
    <source>
        <dbReference type="ARBA" id="ARBA00022692"/>
    </source>
</evidence>
<dbReference type="CDD" id="cd06261">
    <property type="entry name" value="TM_PBP2"/>
    <property type="match status" value="2"/>
</dbReference>
<feature type="transmembrane region" description="Helical" evidence="7">
    <location>
        <begin position="99"/>
        <end position="117"/>
    </location>
</feature>
<feature type="domain" description="ABC transmembrane type-1" evidence="8">
    <location>
        <begin position="340"/>
        <end position="546"/>
    </location>
</feature>
<feature type="transmembrane region" description="Helical" evidence="7">
    <location>
        <begin position="194"/>
        <end position="216"/>
    </location>
</feature>
<feature type="transmembrane region" description="Helical" evidence="7">
    <location>
        <begin position="150"/>
        <end position="173"/>
    </location>
</feature>
<dbReference type="PANTHER" id="PTHR30183:SF2">
    <property type="entry name" value="IRON UTILIZATION PROTEIN"/>
    <property type="match status" value="1"/>
</dbReference>
<keyword evidence="4 7" id="KW-0812">Transmembrane</keyword>
<feature type="transmembrane region" description="Helical" evidence="7">
    <location>
        <begin position="420"/>
        <end position="439"/>
    </location>
</feature>
<evidence type="ECO:0000256" key="2">
    <source>
        <dbReference type="ARBA" id="ARBA00022448"/>
    </source>
</evidence>
<evidence type="ECO:0000313" key="10">
    <source>
        <dbReference type="Proteomes" id="UP000680714"/>
    </source>
</evidence>
<keyword evidence="2 7" id="KW-0813">Transport</keyword>
<feature type="domain" description="ABC transmembrane type-1" evidence="8">
    <location>
        <begin position="52"/>
        <end position="266"/>
    </location>
</feature>
<comment type="caution">
    <text evidence="9">The sequence shown here is derived from an EMBL/GenBank/DDBJ whole genome shotgun (WGS) entry which is preliminary data.</text>
</comment>
<evidence type="ECO:0000256" key="1">
    <source>
        <dbReference type="ARBA" id="ARBA00004651"/>
    </source>
</evidence>
<keyword evidence="6 7" id="KW-0472">Membrane</keyword>
<keyword evidence="3" id="KW-1003">Cell membrane</keyword>
<organism evidence="9 10">
    <name type="scientific">Magnetospirillum sulfuroxidans</name>
    <dbReference type="NCBI Taxonomy" id="611300"/>
    <lineage>
        <taxon>Bacteria</taxon>
        <taxon>Pseudomonadati</taxon>
        <taxon>Pseudomonadota</taxon>
        <taxon>Alphaproteobacteria</taxon>
        <taxon>Rhodospirillales</taxon>
        <taxon>Rhodospirillaceae</taxon>
        <taxon>Magnetospirillum</taxon>
    </lineage>
</organism>
<feature type="transmembrane region" description="Helical" evidence="7">
    <location>
        <begin position="299"/>
        <end position="324"/>
    </location>
</feature>
<proteinExistence type="inferred from homology"/>
<sequence>MRVPAYPHKHNGYKAPLPWLVAVLALAALVALPVLVVTANLLVPSGDVWTHLAATVLGSYIGNSLLLMAGVGTGVAIGGVGTAWLVTMCRFRLSRVLEWALLLPMAMPAYVVAYTYTDLLDYSGPLQSVLRAVFGWSSARDYWFPDIRSLGGAIAVMVMVLYPYVYILARAAFLEQSVCVLEASRTLGRGPWRAFGQVALPLARASIIAGIALALMETLNDFGTVQYFAVDTFTTGIYRTWLGMGQPIAAAQLGAVLMIFVAALIVMERLSRGGAKSHHTTSRYRRLPQIPLTGWRGGLALGFSLLPVLLGFVVPALVLAGWTLQVGLENSFGGDFSRLAGNSLILAVIAGMTAVAVALVLAYAQRLHPRPLIRFAVRIASLGYAVPGSVIAVGILVPLVAADRALAHGIESWTGRSPGLLMTGTIFALVYAYLVRFLAVSTNSIEASLAKVTPSLEAAARTLGCGTVTALRRVHIPMIRGSLLSAALLVFVDVMKELPATLIMRPFNFDTLATRTFTLASDERLADAGAPALAIVLVGLVPVLLLSRAIAKSRPGESE</sequence>
<keyword evidence="5 7" id="KW-1133">Transmembrane helix</keyword>
<evidence type="ECO:0000313" key="9">
    <source>
        <dbReference type="EMBL" id="MBR9970139.1"/>
    </source>
</evidence>
<protein>
    <submittedName>
        <fullName evidence="9">Iron ABC transporter permease</fullName>
    </submittedName>
</protein>
<reference evidence="9 10" key="1">
    <citation type="submission" date="2021-04" db="EMBL/GenBank/DDBJ databases">
        <title>Magnetospirillum sulfuroxidans sp. nov., a facultative chemolithoautotrophic sulfur-oxidizing alphaproteobacterium isolated from freshwater sediment and proposals for Paramagetospirillum gen. nov., and Magnetospirillaceae fam. nov.</title>
        <authorList>
            <person name="Koziaeva V."/>
            <person name="Geelhoed J.S."/>
            <person name="Sorokin D.Y."/>
            <person name="Grouzdev D.S."/>
        </authorList>
    </citation>
    <scope>NUCLEOTIDE SEQUENCE [LARGE SCALE GENOMIC DNA]</scope>
    <source>
        <strain evidence="9 10">J10</strain>
    </source>
</reference>
<dbReference type="PROSITE" id="PS50928">
    <property type="entry name" value="ABC_TM1"/>
    <property type="match status" value="2"/>
</dbReference>
<evidence type="ECO:0000256" key="5">
    <source>
        <dbReference type="ARBA" id="ARBA00022989"/>
    </source>
</evidence>
<name>A0ABS5I6U4_9PROT</name>
<dbReference type="EMBL" id="JAGTUF010000001">
    <property type="protein sequence ID" value="MBR9970139.1"/>
    <property type="molecule type" value="Genomic_DNA"/>
</dbReference>
<feature type="transmembrane region" description="Helical" evidence="7">
    <location>
        <begin position="248"/>
        <end position="267"/>
    </location>
</feature>
<dbReference type="Gene3D" id="1.10.3720.10">
    <property type="entry name" value="MetI-like"/>
    <property type="match status" value="2"/>
</dbReference>
<feature type="transmembrane region" description="Helical" evidence="7">
    <location>
        <begin position="20"/>
        <end position="43"/>
    </location>
</feature>
<keyword evidence="10" id="KW-1185">Reference proteome</keyword>
<comment type="similarity">
    <text evidence="7">Belongs to the binding-protein-dependent transport system permease family.</text>
</comment>
<dbReference type="Proteomes" id="UP000680714">
    <property type="component" value="Unassembled WGS sequence"/>
</dbReference>
<comment type="subcellular location">
    <subcellularLocation>
        <location evidence="1 7">Cell membrane</location>
        <topology evidence="1 7">Multi-pass membrane protein</topology>
    </subcellularLocation>
</comment>
<feature type="transmembrane region" description="Helical" evidence="7">
    <location>
        <begin position="344"/>
        <end position="363"/>
    </location>
</feature>
<feature type="transmembrane region" description="Helical" evidence="7">
    <location>
        <begin position="528"/>
        <end position="546"/>
    </location>
</feature>
<dbReference type="PANTHER" id="PTHR30183">
    <property type="entry name" value="MOLYBDENUM TRANSPORT SYSTEM PERMEASE PROTEIN MODB"/>
    <property type="match status" value="1"/>
</dbReference>
<dbReference type="Pfam" id="PF00528">
    <property type="entry name" value="BPD_transp_1"/>
    <property type="match status" value="1"/>
</dbReference>
<feature type="transmembrane region" description="Helical" evidence="7">
    <location>
        <begin position="63"/>
        <end position="87"/>
    </location>
</feature>
<evidence type="ECO:0000256" key="3">
    <source>
        <dbReference type="ARBA" id="ARBA00022475"/>
    </source>
</evidence>